<protein>
    <submittedName>
        <fullName evidence="2">Uncharacterized protein</fullName>
    </submittedName>
</protein>
<organism evidence="2">
    <name type="scientific">Streptomyces pristinaespiralis</name>
    <dbReference type="NCBI Taxonomy" id="38300"/>
    <lineage>
        <taxon>Bacteria</taxon>
        <taxon>Bacillati</taxon>
        <taxon>Actinomycetota</taxon>
        <taxon>Actinomycetes</taxon>
        <taxon>Kitasatosporales</taxon>
        <taxon>Streptomycetaceae</taxon>
        <taxon>Streptomyces</taxon>
    </lineage>
</organism>
<dbReference type="AlphaFoldDB" id="A0A0M5IQK9"/>
<dbReference type="STRING" id="38300.SPRI_3630"/>
<dbReference type="Proteomes" id="UP000060513">
    <property type="component" value="Chromosome"/>
</dbReference>
<proteinExistence type="predicted"/>
<evidence type="ECO:0000313" key="3">
    <source>
        <dbReference type="Proteomes" id="UP000060513"/>
    </source>
</evidence>
<dbReference type="EMBL" id="CP011340">
    <property type="protein sequence ID" value="ALC21936.1"/>
    <property type="molecule type" value="Genomic_DNA"/>
</dbReference>
<sequence>MSGVGDNSQMHILLADCLVGDPEQGMVGGERPALSWAEGATGGEPHLGPDTTAIRCFRLFDGQGPTSARRGMSPETRSVRPGWPSFSGVADEDAGMEPISEGGRPACG</sequence>
<feature type="region of interest" description="Disordered" evidence="1">
    <location>
        <begin position="64"/>
        <end position="108"/>
    </location>
</feature>
<gene>
    <name evidence="2" type="ORF">SPRI_3630</name>
</gene>
<name>A0A0M5IQK9_STRPR</name>
<evidence type="ECO:0000256" key="1">
    <source>
        <dbReference type="SAM" id="MobiDB-lite"/>
    </source>
</evidence>
<dbReference type="KEGG" id="spri:SPRI_3630"/>
<accession>A0A0M5IQK9</accession>
<evidence type="ECO:0000313" key="2">
    <source>
        <dbReference type="EMBL" id="ALC21936.1"/>
    </source>
</evidence>
<reference evidence="2 3" key="1">
    <citation type="submission" date="2015-08" db="EMBL/GenBank/DDBJ databases">
        <title>Genome sequence of the pristinamycin over-producing bacterium Streptomyces pristinaespiralis HCCB10218.</title>
        <authorList>
            <person name="Tian J."/>
            <person name="Yang J."/>
            <person name="Li L."/>
            <person name="Ruan L."/>
            <person name="Wei W."/>
            <person name="Zheng G."/>
            <person name="Wei Z."/>
            <person name="Yang S."/>
            <person name="Ge M."/>
            <person name="Jiang W."/>
            <person name="Lu Y."/>
        </authorList>
    </citation>
    <scope>NUCLEOTIDE SEQUENCE [LARGE SCALE GENOMIC DNA]</scope>
    <source>
        <strain evidence="2 3">HCCB 10218</strain>
    </source>
</reference>